<gene>
    <name evidence="9" type="ORF">SAMN04488503_2350</name>
</gene>
<feature type="transmembrane region" description="Helical" evidence="6">
    <location>
        <begin position="497"/>
        <end position="518"/>
    </location>
</feature>
<evidence type="ECO:0000256" key="2">
    <source>
        <dbReference type="ARBA" id="ARBA00022692"/>
    </source>
</evidence>
<feature type="domain" description="NADH:quinone oxidoreductase/Mrp antiporter transmembrane" evidence="7">
    <location>
        <begin position="182"/>
        <end position="460"/>
    </location>
</feature>
<feature type="transmembrane region" description="Helical" evidence="6">
    <location>
        <begin position="281"/>
        <end position="302"/>
    </location>
</feature>
<comment type="subcellular location">
    <subcellularLocation>
        <location evidence="1">Endomembrane system</location>
        <topology evidence="1">Multi-pass membrane protein</topology>
    </subcellularLocation>
    <subcellularLocation>
        <location evidence="5">Membrane</location>
        <topology evidence="5">Multi-pass membrane protein</topology>
    </subcellularLocation>
</comment>
<feature type="transmembrane region" description="Helical" evidence="6">
    <location>
        <begin position="416"/>
        <end position="435"/>
    </location>
</feature>
<feature type="domain" description="NADH-Ubiquinone oxidoreductase (complex I) chain 5 N-terminal" evidence="8">
    <location>
        <begin position="119"/>
        <end position="153"/>
    </location>
</feature>
<dbReference type="InterPro" id="IPR001750">
    <property type="entry name" value="ND/Mrp_TM"/>
</dbReference>
<feature type="transmembrane region" description="Helical" evidence="6">
    <location>
        <begin position="606"/>
        <end position="623"/>
    </location>
</feature>
<evidence type="ECO:0000259" key="7">
    <source>
        <dbReference type="Pfam" id="PF00361"/>
    </source>
</evidence>
<feature type="transmembrane region" description="Helical" evidence="6">
    <location>
        <begin position="127"/>
        <end position="148"/>
    </location>
</feature>
<dbReference type="RefSeq" id="WP_089274549.1">
    <property type="nucleotide sequence ID" value="NZ_FZOC01000004.1"/>
</dbReference>
<feature type="transmembrane region" description="Helical" evidence="6">
    <location>
        <begin position="216"/>
        <end position="236"/>
    </location>
</feature>
<dbReference type="Proteomes" id="UP000198324">
    <property type="component" value="Unassembled WGS sequence"/>
</dbReference>
<dbReference type="GO" id="GO:0016020">
    <property type="term" value="C:membrane"/>
    <property type="evidence" value="ECO:0007669"/>
    <property type="project" value="UniProtKB-SubCell"/>
</dbReference>
<evidence type="ECO:0000256" key="4">
    <source>
        <dbReference type="ARBA" id="ARBA00023136"/>
    </source>
</evidence>
<keyword evidence="10" id="KW-1185">Reference proteome</keyword>
<dbReference type="InterPro" id="IPR001516">
    <property type="entry name" value="Proton_antipo_N"/>
</dbReference>
<feature type="transmembrane region" description="Helical" evidence="6">
    <location>
        <begin position="455"/>
        <end position="477"/>
    </location>
</feature>
<feature type="transmembrane region" description="Helical" evidence="6">
    <location>
        <begin position="248"/>
        <end position="269"/>
    </location>
</feature>
<feature type="transmembrane region" description="Helical" evidence="6">
    <location>
        <begin position="349"/>
        <end position="368"/>
    </location>
</feature>
<accession>A0A239B0S7</accession>
<feature type="transmembrane region" description="Helical" evidence="6">
    <location>
        <begin position="187"/>
        <end position="204"/>
    </location>
</feature>
<dbReference type="InterPro" id="IPR050616">
    <property type="entry name" value="CPA3_Na-H_Antiporter_A"/>
</dbReference>
<dbReference type="PANTHER" id="PTHR43373">
    <property type="entry name" value="NA(+)/H(+) ANTIPORTER SUBUNIT"/>
    <property type="match status" value="1"/>
</dbReference>
<feature type="transmembrane region" description="Helical" evidence="6">
    <location>
        <begin position="31"/>
        <end position="53"/>
    </location>
</feature>
<proteinExistence type="predicted"/>
<keyword evidence="2 5" id="KW-0812">Transmembrane</keyword>
<feature type="transmembrane region" description="Helical" evidence="6">
    <location>
        <begin position="164"/>
        <end position="181"/>
    </location>
</feature>
<dbReference type="Pfam" id="PF00361">
    <property type="entry name" value="Proton_antipo_M"/>
    <property type="match status" value="1"/>
</dbReference>
<feature type="transmembrane region" description="Helical" evidence="6">
    <location>
        <begin position="530"/>
        <end position="548"/>
    </location>
</feature>
<evidence type="ECO:0000259" key="8">
    <source>
        <dbReference type="Pfam" id="PF00662"/>
    </source>
</evidence>
<reference evidence="9 10" key="1">
    <citation type="submission" date="2017-06" db="EMBL/GenBank/DDBJ databases">
        <authorList>
            <person name="Kim H.J."/>
            <person name="Triplett B.A."/>
        </authorList>
    </citation>
    <scope>NUCLEOTIDE SEQUENCE [LARGE SCALE GENOMIC DNA]</scope>
    <source>
        <strain evidence="9 10">DSM 13116</strain>
    </source>
</reference>
<dbReference type="AlphaFoldDB" id="A0A239B0S7"/>
<evidence type="ECO:0000256" key="3">
    <source>
        <dbReference type="ARBA" id="ARBA00022989"/>
    </source>
</evidence>
<dbReference type="PANTHER" id="PTHR43373:SF1">
    <property type="entry name" value="NA(+)_H(+) ANTIPORTER SUBUNIT A"/>
    <property type="match status" value="1"/>
</dbReference>
<dbReference type="Pfam" id="PF00662">
    <property type="entry name" value="Proton_antipo_N"/>
    <property type="match status" value="1"/>
</dbReference>
<feature type="transmembrane region" description="Helical" evidence="6">
    <location>
        <begin position="89"/>
        <end position="107"/>
    </location>
</feature>
<evidence type="ECO:0000313" key="10">
    <source>
        <dbReference type="Proteomes" id="UP000198324"/>
    </source>
</evidence>
<feature type="transmembrane region" description="Helical" evidence="6">
    <location>
        <begin position="6"/>
        <end position="24"/>
    </location>
</feature>
<keyword evidence="3 6" id="KW-1133">Transmembrane helix</keyword>
<evidence type="ECO:0000256" key="5">
    <source>
        <dbReference type="RuleBase" id="RU000320"/>
    </source>
</evidence>
<name>A0A239B0S7_9BACT</name>
<feature type="transmembrane region" description="Helical" evidence="6">
    <location>
        <begin position="65"/>
        <end position="82"/>
    </location>
</feature>
<dbReference type="OrthoDB" id="9805769at2"/>
<dbReference type="PRINTS" id="PR01434">
    <property type="entry name" value="NADHDHGNASE5"/>
</dbReference>
<evidence type="ECO:0000256" key="1">
    <source>
        <dbReference type="ARBA" id="ARBA00004127"/>
    </source>
</evidence>
<evidence type="ECO:0000313" key="9">
    <source>
        <dbReference type="EMBL" id="SNS01410.1"/>
    </source>
</evidence>
<keyword evidence="4 6" id="KW-0472">Membrane</keyword>
<dbReference type="GO" id="GO:0012505">
    <property type="term" value="C:endomembrane system"/>
    <property type="evidence" value="ECO:0007669"/>
    <property type="project" value="UniProtKB-SubCell"/>
</dbReference>
<dbReference type="EMBL" id="FZOC01000004">
    <property type="protein sequence ID" value="SNS01410.1"/>
    <property type="molecule type" value="Genomic_DNA"/>
</dbReference>
<feature type="transmembrane region" description="Helical" evidence="6">
    <location>
        <begin position="322"/>
        <end position="342"/>
    </location>
</feature>
<organism evidence="9 10">
    <name type="scientific">Humidesulfovibrio mexicanus</name>
    <dbReference type="NCBI Taxonomy" id="147047"/>
    <lineage>
        <taxon>Bacteria</taxon>
        <taxon>Pseudomonadati</taxon>
        <taxon>Thermodesulfobacteriota</taxon>
        <taxon>Desulfovibrionia</taxon>
        <taxon>Desulfovibrionales</taxon>
        <taxon>Desulfovibrionaceae</taxon>
        <taxon>Humidesulfovibrio</taxon>
    </lineage>
</organism>
<sequence>MLDAYIGVLVLWPLVAGLACLVLRGPGVRSALVLATAAAMAVGALGVASQAPVLANPGFLSSETALHVAEAAAFILPAYFLFRGLMAKHLLVIVFATAQLALAAYGATQLAPAAATQSAVVVDGLSLALMLVVSFAGSLICVFALPYMKHHEEHLHLKTSRQPVFFLVLLAFLGFMNGLALANDLRMFEAFFEATTLCSFLLIGHDQTEDAKKSAFRALWLNCMGGAVLHAGILLIQKQFGVADIQAIVSPAMWTGASLLPIALLAIAGCVKAAQMPFQSWLLGAMVAPTPVSALLHSSTMVKAGVFLCLRLSPVLAGTMTGRLLLLAGAFTFFAASALALGQSNAKKILAYSTIANLGLIIACAGIGTPVAVAAGIILLVIHAATKGLLFLCVGDMEQTIGSRDLEDLRGIVSKSPVIALAAVAGSMAMVLPPLGMLVGKWAALEAAAQCPVSMVLMALGSALGVVCWVRFAGTLLSGRSADPKAPSRSSLSSTPILAMLAGAVGVAMAAPWINALLLPADIAATALSGGWGLLPALFVLAMLSWIIGMKAFSRQSAATLATPYICGLPSAEKGSFIGALNRNWTLSEGNEYATEIFGEAKLTKLLGVLAGALLIALVGGAII</sequence>
<evidence type="ECO:0000256" key="6">
    <source>
        <dbReference type="SAM" id="Phobius"/>
    </source>
</evidence>
<protein>
    <submittedName>
        <fullName evidence="9">Ech hydrogenase subunit A</fullName>
    </submittedName>
</protein>